<reference evidence="1" key="1">
    <citation type="submission" date="2023-07" db="EMBL/GenBank/DDBJ databases">
        <title>Chromosome-level genome assembly of Artemia franciscana.</title>
        <authorList>
            <person name="Jo E."/>
        </authorList>
    </citation>
    <scope>NUCLEOTIDE SEQUENCE</scope>
    <source>
        <tissue evidence="1">Whole body</tissue>
    </source>
</reference>
<gene>
    <name evidence="1" type="ORF">QYM36_007182</name>
</gene>
<comment type="caution">
    <text evidence="1">The sequence shown here is derived from an EMBL/GenBank/DDBJ whole genome shotgun (WGS) entry which is preliminary data.</text>
</comment>
<keyword evidence="2" id="KW-1185">Reference proteome</keyword>
<organism evidence="1 2">
    <name type="scientific">Artemia franciscana</name>
    <name type="common">Brine shrimp</name>
    <name type="synonym">Artemia sanfranciscana</name>
    <dbReference type="NCBI Taxonomy" id="6661"/>
    <lineage>
        <taxon>Eukaryota</taxon>
        <taxon>Metazoa</taxon>
        <taxon>Ecdysozoa</taxon>
        <taxon>Arthropoda</taxon>
        <taxon>Crustacea</taxon>
        <taxon>Branchiopoda</taxon>
        <taxon>Anostraca</taxon>
        <taxon>Artemiidae</taxon>
        <taxon>Artemia</taxon>
    </lineage>
</organism>
<dbReference type="AlphaFoldDB" id="A0AA88HZ28"/>
<sequence>MRIHIVHNAFRKSLEEVGETCSDLIVKVYYLFRGWHARMEDFKKPAEHWRSQVELCQTCTNPWLSIGFVAARIIVQWPAFVECLHSEENFTFVFIPKKNASLMRLNAYKRIAKLLKQSTLKAEFQFIVDSSSFFSRFTLNFLREDTSVHEIFTELELLVRTLAGHILEVEAAQKL</sequence>
<accession>A0AA88HZ28</accession>
<evidence type="ECO:0000313" key="2">
    <source>
        <dbReference type="Proteomes" id="UP001187531"/>
    </source>
</evidence>
<protein>
    <submittedName>
        <fullName evidence="1">Uncharacterized protein</fullName>
    </submittedName>
</protein>
<proteinExistence type="predicted"/>
<name>A0AA88HZ28_ARTSF</name>
<dbReference type="Proteomes" id="UP001187531">
    <property type="component" value="Unassembled WGS sequence"/>
</dbReference>
<dbReference type="EMBL" id="JAVRJZ010000011">
    <property type="protein sequence ID" value="KAK2716946.1"/>
    <property type="molecule type" value="Genomic_DNA"/>
</dbReference>
<evidence type="ECO:0000313" key="1">
    <source>
        <dbReference type="EMBL" id="KAK2716946.1"/>
    </source>
</evidence>